<dbReference type="GO" id="GO:0003677">
    <property type="term" value="F:DNA binding"/>
    <property type="evidence" value="ECO:0007669"/>
    <property type="project" value="UniProtKB-KW"/>
</dbReference>
<dbReference type="EMBL" id="ACIZ01000046">
    <property type="protein sequence ID" value="EEN80840.1"/>
    <property type="molecule type" value="Genomic_DNA"/>
</dbReference>
<organism evidence="6 7">
    <name type="scientific">Lacticaseibacillus rhamnosus (strain LMS2-1)</name>
    <dbReference type="NCBI Taxonomy" id="525361"/>
    <lineage>
        <taxon>Bacteria</taxon>
        <taxon>Bacillati</taxon>
        <taxon>Bacillota</taxon>
        <taxon>Bacilli</taxon>
        <taxon>Lactobacillales</taxon>
        <taxon>Lactobacillaceae</taxon>
        <taxon>Lacticaseibacillus</taxon>
    </lineage>
</organism>
<gene>
    <name evidence="6" type="ORF">HMPREF0539_0992</name>
</gene>
<dbReference type="AlphaFoldDB" id="C2JVQ8"/>
<dbReference type="SUPFAM" id="SSF52540">
    <property type="entry name" value="P-loop containing nucleoside triphosphate hydrolases"/>
    <property type="match status" value="1"/>
</dbReference>
<dbReference type="Proteomes" id="UP000004525">
    <property type="component" value="Unassembled WGS sequence"/>
</dbReference>
<name>C2JVQ8_LACRM</name>
<evidence type="ECO:0000259" key="5">
    <source>
        <dbReference type="PROSITE" id="PS51194"/>
    </source>
</evidence>
<reference evidence="6" key="1">
    <citation type="submission" date="2009-01" db="EMBL/GenBank/DDBJ databases">
        <authorList>
            <person name="Qin X."/>
            <person name="Bachman B."/>
            <person name="Battles P."/>
            <person name="Bell A."/>
            <person name="Bess C."/>
            <person name="Bickham C."/>
            <person name="Chaboub L."/>
            <person name="Chen D."/>
            <person name="Coyle M."/>
            <person name="Deiros D.R."/>
            <person name="Dinh H."/>
            <person name="Forbes L."/>
            <person name="Fowler G."/>
            <person name="Francisco L."/>
            <person name="Fu Q."/>
            <person name="Gubbala S."/>
            <person name="Hale W."/>
            <person name="Han Y."/>
            <person name="Hemphill L."/>
            <person name="Highlander S.K."/>
            <person name="Hirani K."/>
            <person name="Hogues M."/>
            <person name="Jackson L."/>
            <person name="Jakkamsetti A."/>
            <person name="Javaid M."/>
            <person name="Jiang H."/>
            <person name="Korchina V."/>
            <person name="Kovar C."/>
            <person name="Lara F."/>
            <person name="Lee S."/>
            <person name="Mata R."/>
            <person name="Mathew T."/>
            <person name="Moen C."/>
            <person name="Morales K."/>
            <person name="Munidasa M."/>
            <person name="Nazareth L."/>
            <person name="Ngo R."/>
            <person name="Nguyen L."/>
            <person name="Okwuonu G."/>
            <person name="Ongeri F."/>
            <person name="Patil S."/>
            <person name="Petrosino J."/>
            <person name="Pham C."/>
            <person name="Pham P."/>
            <person name="Pu L.-L."/>
            <person name="Puazo M."/>
            <person name="Raj R."/>
            <person name="Reid J."/>
            <person name="Rouhana J."/>
            <person name="Saada N."/>
            <person name="Shang Y."/>
            <person name="Simmons D."/>
            <person name="Thornton R."/>
            <person name="Warren J."/>
            <person name="Weissenberger G."/>
            <person name="Zhang J."/>
            <person name="Zhang L."/>
            <person name="Zhou C."/>
            <person name="Zhu D."/>
            <person name="Muzny D."/>
            <person name="Worley K."/>
            <person name="Gibbs R."/>
        </authorList>
    </citation>
    <scope>NUCLEOTIDE SEQUENCE [LARGE SCALE GENOMIC DNA]</scope>
    <source>
        <strain evidence="6">LMS2-1</strain>
    </source>
</reference>
<evidence type="ECO:0000313" key="6">
    <source>
        <dbReference type="EMBL" id="EEN80840.1"/>
    </source>
</evidence>
<evidence type="ECO:0000256" key="3">
    <source>
        <dbReference type="ARBA" id="ARBA00023125"/>
    </source>
</evidence>
<dbReference type="Pfam" id="PF00271">
    <property type="entry name" value="Helicase_C"/>
    <property type="match status" value="1"/>
</dbReference>
<evidence type="ECO:0000256" key="2">
    <source>
        <dbReference type="ARBA" id="ARBA00022840"/>
    </source>
</evidence>
<dbReference type="InterPro" id="IPR014001">
    <property type="entry name" value="Helicase_ATP-bd"/>
</dbReference>
<accession>C2JVQ8</accession>
<dbReference type="Pfam" id="PF04851">
    <property type="entry name" value="ResIII"/>
    <property type="match status" value="1"/>
</dbReference>
<dbReference type="GO" id="GO:0005524">
    <property type="term" value="F:ATP binding"/>
    <property type="evidence" value="ECO:0007669"/>
    <property type="project" value="UniProtKB-KW"/>
</dbReference>
<dbReference type="PANTHER" id="PTHR30580:SF1">
    <property type="entry name" value="COMF OPERON PROTEIN 1"/>
    <property type="match status" value="1"/>
</dbReference>
<evidence type="ECO:0000259" key="4">
    <source>
        <dbReference type="PROSITE" id="PS51192"/>
    </source>
</evidence>
<dbReference type="GO" id="GO:0016787">
    <property type="term" value="F:hydrolase activity"/>
    <property type="evidence" value="ECO:0007669"/>
    <property type="project" value="InterPro"/>
</dbReference>
<dbReference type="PROSITE" id="PS51194">
    <property type="entry name" value="HELICASE_CTER"/>
    <property type="match status" value="1"/>
</dbReference>
<keyword evidence="1" id="KW-0547">Nucleotide-binding</keyword>
<comment type="caution">
    <text evidence="6">The sequence shown here is derived from an EMBL/GenBank/DDBJ whole genome shotgun (WGS) entry which is preliminary data.</text>
</comment>
<dbReference type="PROSITE" id="PS51192">
    <property type="entry name" value="HELICASE_ATP_BIND_1"/>
    <property type="match status" value="1"/>
</dbReference>
<protein>
    <submittedName>
        <fullName evidence="6">Helicase C-terminal domain protein</fullName>
    </submittedName>
</protein>
<dbReference type="InterPro" id="IPR006935">
    <property type="entry name" value="Helicase/UvrB_N"/>
</dbReference>
<dbReference type="GO" id="GO:0006310">
    <property type="term" value="P:DNA recombination"/>
    <property type="evidence" value="ECO:0007669"/>
    <property type="project" value="TreeGrafter"/>
</dbReference>
<keyword evidence="2" id="KW-0067">ATP-binding</keyword>
<dbReference type="GO" id="GO:0043138">
    <property type="term" value="F:3'-5' DNA helicase activity"/>
    <property type="evidence" value="ECO:0007669"/>
    <property type="project" value="TreeGrafter"/>
</dbReference>
<keyword evidence="7" id="KW-1185">Reference proteome</keyword>
<dbReference type="InterPro" id="IPR001650">
    <property type="entry name" value="Helicase_C-like"/>
</dbReference>
<dbReference type="SMART" id="SM00487">
    <property type="entry name" value="DEXDc"/>
    <property type="match status" value="1"/>
</dbReference>
<dbReference type="GO" id="GO:0006302">
    <property type="term" value="P:double-strand break repair"/>
    <property type="evidence" value="ECO:0007669"/>
    <property type="project" value="TreeGrafter"/>
</dbReference>
<dbReference type="Gene3D" id="3.40.50.300">
    <property type="entry name" value="P-loop containing nucleotide triphosphate hydrolases"/>
    <property type="match status" value="2"/>
</dbReference>
<dbReference type="GO" id="GO:0006270">
    <property type="term" value="P:DNA replication initiation"/>
    <property type="evidence" value="ECO:0007669"/>
    <property type="project" value="TreeGrafter"/>
</dbReference>
<keyword evidence="3" id="KW-0238">DNA-binding</keyword>
<keyword evidence="6" id="KW-0347">Helicase</keyword>
<sequence>MKMDLAGAQLTQRELARLAVSNISHATVVPALVKDHHQWQCQRCCSRRPVALPDGRIYCPECVALGRLTNADHLYRFEQAHLPVGDGQLTWHGLLTPDQQAASDALQASVAAGREHLIWAVTGAGKTEMLFPTIAQLIQQQKRVAIVSPRIDVIRELAPRFRTAFATTPISVRYGGHFDQTDSDLLLATVHQLLRFYRAFDLIVVDEVDAFPMRGTPMLHQAVRQARRGSVAYLTATPDRQLKQAIRRGRLGVSRLFRRFHGHPLPVPRIQLVNLRHVPHSLPKAVIMWVQQVLATKRVCLLFVPKISWAEQLAGKLRQIGLKAAGVASTDAQRAEKVTAFRQGQLEVLVTTTILERGVTVPRCAVAVLAAADPEFSASALIQIAGRAGRAADSPDDPVVFFSDRYTLAMLAARRQIVMMNGR</sequence>
<feature type="domain" description="Helicase C-terminal" evidence="5">
    <location>
        <begin position="289"/>
        <end position="423"/>
    </location>
</feature>
<evidence type="ECO:0000256" key="1">
    <source>
        <dbReference type="ARBA" id="ARBA00022741"/>
    </source>
</evidence>
<dbReference type="InterPro" id="IPR027417">
    <property type="entry name" value="P-loop_NTPase"/>
</dbReference>
<dbReference type="SMART" id="SM00490">
    <property type="entry name" value="HELICc"/>
    <property type="match status" value="1"/>
</dbReference>
<feature type="domain" description="Helicase ATP-binding" evidence="4">
    <location>
        <begin position="107"/>
        <end position="256"/>
    </location>
</feature>
<keyword evidence="6" id="KW-0378">Hydrolase</keyword>
<evidence type="ECO:0000313" key="7">
    <source>
        <dbReference type="Proteomes" id="UP000004525"/>
    </source>
</evidence>
<proteinExistence type="predicted"/>
<dbReference type="HOGENOM" id="CLU_024742_0_0_9"/>
<dbReference type="PANTHER" id="PTHR30580">
    <property type="entry name" value="PRIMOSOMAL PROTEIN N"/>
    <property type="match status" value="1"/>
</dbReference>